<reference evidence="3 4" key="1">
    <citation type="submission" date="2020-05" db="EMBL/GenBank/DDBJ databases">
        <title>WGS assembly of Panicum virgatum.</title>
        <authorList>
            <person name="Lovell J.T."/>
            <person name="Jenkins J."/>
            <person name="Shu S."/>
            <person name="Juenger T.E."/>
            <person name="Schmutz J."/>
        </authorList>
    </citation>
    <scope>NUCLEOTIDE SEQUENCE [LARGE SCALE GENOMIC DNA]</scope>
    <source>
        <strain evidence="4">cv. AP13</strain>
    </source>
</reference>
<comment type="caution">
    <text evidence="3">The sequence shown here is derived from an EMBL/GenBank/DDBJ whole genome shotgun (WGS) entry which is preliminary data.</text>
</comment>
<dbReference type="Gene3D" id="3.40.50.1820">
    <property type="entry name" value="alpha/beta hydrolase"/>
    <property type="match status" value="1"/>
</dbReference>
<protein>
    <recommendedName>
        <fullName evidence="2">DUF676 domain-containing protein</fullName>
    </recommendedName>
</protein>
<feature type="domain" description="DUF676" evidence="2">
    <location>
        <begin position="30"/>
        <end position="237"/>
    </location>
</feature>
<evidence type="ECO:0000313" key="4">
    <source>
        <dbReference type="Proteomes" id="UP000823388"/>
    </source>
</evidence>
<dbReference type="InterPro" id="IPR044294">
    <property type="entry name" value="Lipase-like"/>
</dbReference>
<dbReference type="PANTHER" id="PTHR12482:SF57">
    <property type="entry name" value="OS08G0143700 PROTEIN"/>
    <property type="match status" value="1"/>
</dbReference>
<dbReference type="InterPro" id="IPR007751">
    <property type="entry name" value="DUF676_lipase-like"/>
</dbReference>
<keyword evidence="1" id="KW-0812">Transmembrane</keyword>
<evidence type="ECO:0000256" key="1">
    <source>
        <dbReference type="SAM" id="Phobius"/>
    </source>
</evidence>
<dbReference type="FunFam" id="3.40.50.1820:FF:000180">
    <property type="entry name" value="Putative lipase ROG1"/>
    <property type="match status" value="1"/>
</dbReference>
<gene>
    <name evidence="3" type="ORF">PVAP13_6NG052900</name>
</gene>
<sequence length="317" mass="35332">MGGADDAAVRAEESVSGGVDVWSDAVSSHAPDHLLVMVHGILGSTADWQYAANEFVKQLPDDVIVHCSEKNASMLTLDGVDVMGERLADEVLDVISRRPELTKISFLAHSVGGLAARYAIAKLYRHPNAGSDGNTKGTICGLEAINFITVATPHLGSRGNKQVPLLFGSLAMEKVACRVVHWIFRRTGKHLFLTDDDEGQPPLLQRMVEDHGDLYFISALRAFKRRVVYANADCDRILIICYIYNFLCGIRTVCFIVVYSWLVFFKARNQILLAGEHHLLGETLSCLSWRYHHLRSTLTLYMRSTQKELMMRSAKIP</sequence>
<proteinExistence type="predicted"/>
<dbReference type="EMBL" id="CM029048">
    <property type="protein sequence ID" value="KAG2576647.1"/>
    <property type="molecule type" value="Genomic_DNA"/>
</dbReference>
<keyword evidence="4" id="KW-1185">Reference proteome</keyword>
<accession>A0A8T0QU13</accession>
<keyword evidence="1" id="KW-1133">Transmembrane helix</keyword>
<dbReference type="PANTHER" id="PTHR12482">
    <property type="entry name" value="LIPASE ROG1-RELATED-RELATED"/>
    <property type="match status" value="1"/>
</dbReference>
<evidence type="ECO:0000259" key="2">
    <source>
        <dbReference type="Pfam" id="PF05057"/>
    </source>
</evidence>
<feature type="transmembrane region" description="Helical" evidence="1">
    <location>
        <begin position="242"/>
        <end position="264"/>
    </location>
</feature>
<dbReference type="Pfam" id="PF05057">
    <property type="entry name" value="DUF676"/>
    <property type="match status" value="1"/>
</dbReference>
<dbReference type="AlphaFoldDB" id="A0A8T0QU13"/>
<evidence type="ECO:0000313" key="3">
    <source>
        <dbReference type="EMBL" id="KAG2576647.1"/>
    </source>
</evidence>
<dbReference type="InterPro" id="IPR029058">
    <property type="entry name" value="AB_hydrolase_fold"/>
</dbReference>
<dbReference type="SUPFAM" id="SSF53474">
    <property type="entry name" value="alpha/beta-Hydrolases"/>
    <property type="match status" value="1"/>
</dbReference>
<name>A0A8T0QU13_PANVG</name>
<dbReference type="Proteomes" id="UP000823388">
    <property type="component" value="Chromosome 6N"/>
</dbReference>
<keyword evidence="1" id="KW-0472">Membrane</keyword>
<organism evidence="3 4">
    <name type="scientific">Panicum virgatum</name>
    <name type="common">Blackwell switchgrass</name>
    <dbReference type="NCBI Taxonomy" id="38727"/>
    <lineage>
        <taxon>Eukaryota</taxon>
        <taxon>Viridiplantae</taxon>
        <taxon>Streptophyta</taxon>
        <taxon>Embryophyta</taxon>
        <taxon>Tracheophyta</taxon>
        <taxon>Spermatophyta</taxon>
        <taxon>Magnoliopsida</taxon>
        <taxon>Liliopsida</taxon>
        <taxon>Poales</taxon>
        <taxon>Poaceae</taxon>
        <taxon>PACMAD clade</taxon>
        <taxon>Panicoideae</taxon>
        <taxon>Panicodae</taxon>
        <taxon>Paniceae</taxon>
        <taxon>Panicinae</taxon>
        <taxon>Panicum</taxon>
        <taxon>Panicum sect. Hiantes</taxon>
    </lineage>
</organism>